<dbReference type="GeneID" id="10288194"/>
<reference evidence="2 3" key="1">
    <citation type="journal article" date="2011" name="J. Bacteriol.">
        <title>Complete genome sequence of 'Vulcanisaeta moutnovskia' strain 768-28, a novel member of the hyperthermophilic crenarchaeal genus vulcanisaeta.</title>
        <authorList>
            <person name="Gumerov V.M."/>
            <person name="Mardanov A.V."/>
            <person name="Beletsky A.V."/>
            <person name="Prokofeva M.I."/>
            <person name="Bonch-Osmolovskaya E.A."/>
            <person name="Ravin N.V."/>
            <person name="Skryabin K.G."/>
        </authorList>
    </citation>
    <scope>NUCLEOTIDE SEQUENCE [LARGE SCALE GENOMIC DNA]</scope>
    <source>
        <strain evidence="2 3">768-28</strain>
    </source>
</reference>
<evidence type="ECO:0000259" key="1">
    <source>
        <dbReference type="PROSITE" id="PS51379"/>
    </source>
</evidence>
<dbReference type="InterPro" id="IPR017896">
    <property type="entry name" value="4Fe4S_Fe-S-bd"/>
</dbReference>
<name>F0QV21_VULM7</name>
<dbReference type="PROSITE" id="PS51379">
    <property type="entry name" value="4FE4S_FER_2"/>
    <property type="match status" value="2"/>
</dbReference>
<feature type="domain" description="4Fe-4S ferredoxin-type" evidence="1">
    <location>
        <begin position="4"/>
        <end position="35"/>
    </location>
</feature>
<gene>
    <name evidence="2" type="ordered locus">VMUT_0542</name>
</gene>
<dbReference type="OrthoDB" id="23833at2157"/>
<evidence type="ECO:0000313" key="3">
    <source>
        <dbReference type="Proteomes" id="UP000007485"/>
    </source>
</evidence>
<dbReference type="STRING" id="985053.VMUT_0542"/>
<proteinExistence type="predicted"/>
<dbReference type="Gene3D" id="1.10.1060.10">
    <property type="entry name" value="Alpha-helical ferredoxin"/>
    <property type="match status" value="1"/>
</dbReference>
<dbReference type="Pfam" id="PF13183">
    <property type="entry name" value="Fer4_8"/>
    <property type="match status" value="1"/>
</dbReference>
<dbReference type="RefSeq" id="WP_013603916.1">
    <property type="nucleotide sequence ID" value="NC_015151.1"/>
</dbReference>
<dbReference type="Proteomes" id="UP000007485">
    <property type="component" value="Chromosome"/>
</dbReference>
<accession>F0QV21</accession>
<dbReference type="PROSITE" id="PS00198">
    <property type="entry name" value="4FE4S_FER_1"/>
    <property type="match status" value="2"/>
</dbReference>
<dbReference type="HOGENOM" id="CLU_187361_0_0_2"/>
<keyword evidence="3" id="KW-1185">Reference proteome</keyword>
<dbReference type="GO" id="GO:0016491">
    <property type="term" value="F:oxidoreductase activity"/>
    <property type="evidence" value="ECO:0007669"/>
    <property type="project" value="UniProtKB-ARBA"/>
</dbReference>
<dbReference type="EMBL" id="CP002529">
    <property type="protein sequence ID" value="ADY00753.1"/>
    <property type="molecule type" value="Genomic_DNA"/>
</dbReference>
<dbReference type="eggNOG" id="arCOG00961">
    <property type="taxonomic scope" value="Archaea"/>
</dbReference>
<dbReference type="GO" id="GO:0051536">
    <property type="term" value="F:iron-sulfur cluster binding"/>
    <property type="evidence" value="ECO:0007669"/>
    <property type="project" value="InterPro"/>
</dbReference>
<dbReference type="KEGG" id="vmo:VMUT_0542"/>
<protein>
    <submittedName>
        <fullName evidence="2">4Fe-4S ferredoxin, iron-sulfur binding domain protein</fullName>
    </submittedName>
</protein>
<sequence>MMSIKEVYEEVRKCQFCGFCEFPCPTFNTLRSRAYGPRGRINLIKTLIENGFGQGKDVGLGGDVINPIMTCLHCAACDTQCPAGIRIADAIHSFKAIILETMLK</sequence>
<dbReference type="SUPFAM" id="SSF46548">
    <property type="entry name" value="alpha-helical ferredoxin"/>
    <property type="match status" value="1"/>
</dbReference>
<evidence type="ECO:0000313" key="2">
    <source>
        <dbReference type="EMBL" id="ADY00753.1"/>
    </source>
</evidence>
<dbReference type="PANTHER" id="PTHR32479">
    <property type="entry name" value="GLYCOLATE OXIDASE IRON-SULFUR SUBUNIT"/>
    <property type="match status" value="1"/>
</dbReference>
<feature type="domain" description="4Fe-4S ferredoxin-type" evidence="1">
    <location>
        <begin position="61"/>
        <end position="90"/>
    </location>
</feature>
<organism evidence="2 3">
    <name type="scientific">Vulcanisaeta moutnovskia (strain 768-28)</name>
    <dbReference type="NCBI Taxonomy" id="985053"/>
    <lineage>
        <taxon>Archaea</taxon>
        <taxon>Thermoproteota</taxon>
        <taxon>Thermoprotei</taxon>
        <taxon>Thermoproteales</taxon>
        <taxon>Thermoproteaceae</taxon>
        <taxon>Vulcanisaeta</taxon>
    </lineage>
</organism>
<dbReference type="PANTHER" id="PTHR32479:SF17">
    <property type="entry name" value="GLYCOLATE OXIDASE IRON-SULFUR SUBUNIT"/>
    <property type="match status" value="1"/>
</dbReference>
<dbReference type="AlphaFoldDB" id="F0QV21"/>
<dbReference type="InterPro" id="IPR009051">
    <property type="entry name" value="Helical_ferredxn"/>
</dbReference>
<dbReference type="InterPro" id="IPR017900">
    <property type="entry name" value="4Fe4S_Fe_S_CS"/>
</dbReference>